<proteinExistence type="predicted"/>
<sequence>MEIMEDNNKNTINIIDKSETLKTSDDNDNKNTNHDDIQKFMNELRPLYPPFITPELLMPKSPSSQSSRKLSSGINNKRKKESSVKFPNAFIAYRMEFCRQLKNKRMCLTMQDVSYFASKLWKKEPCDVKKTYTQLANDAKLLYEKRKKDLLLAEEEQRRQQQIETESITNLTNISSLSSLNPSPFQENKNLTDAEHILPTKDLQHNLIATTTTSQPQIPSSLVANSTRPLYDDPAVVDTYNLVLVPTFEDFNTQPSILPQNYFSPNFFHYIHYGIPEF</sequence>
<reference evidence="3 4" key="1">
    <citation type="submission" date="2018-06" db="EMBL/GenBank/DDBJ databases">
        <title>Comparative genomics reveals the genomic features of Rhizophagus irregularis, R. cerebriforme, R. diaphanum and Gigaspora rosea, and their symbiotic lifestyle signature.</title>
        <authorList>
            <person name="Morin E."/>
            <person name="San Clemente H."/>
            <person name="Chen E.C.H."/>
            <person name="De La Providencia I."/>
            <person name="Hainaut M."/>
            <person name="Kuo A."/>
            <person name="Kohler A."/>
            <person name="Murat C."/>
            <person name="Tang N."/>
            <person name="Roy S."/>
            <person name="Loubradou J."/>
            <person name="Henrissat B."/>
            <person name="Grigoriev I.V."/>
            <person name="Corradi N."/>
            <person name="Roux C."/>
            <person name="Martin F.M."/>
        </authorList>
    </citation>
    <scope>NUCLEOTIDE SEQUENCE [LARGE SCALE GENOMIC DNA]</scope>
    <source>
        <strain evidence="3 4">DAOM 227022</strain>
    </source>
</reference>
<evidence type="ECO:0000259" key="2">
    <source>
        <dbReference type="Pfam" id="PF00505"/>
    </source>
</evidence>
<dbReference type="Proteomes" id="UP000265703">
    <property type="component" value="Unassembled WGS sequence"/>
</dbReference>
<accession>A0A397T530</accession>
<feature type="compositionally biased region" description="Low complexity" evidence="1">
    <location>
        <begin position="61"/>
        <end position="72"/>
    </location>
</feature>
<dbReference type="InterPro" id="IPR009071">
    <property type="entry name" value="HMG_box_dom"/>
</dbReference>
<dbReference type="InterPro" id="IPR036910">
    <property type="entry name" value="HMG_box_dom_sf"/>
</dbReference>
<feature type="domain" description="HMG box" evidence="2">
    <location>
        <begin position="87"/>
        <end position="148"/>
    </location>
</feature>
<dbReference type="Gene3D" id="1.10.30.10">
    <property type="entry name" value="High mobility group box domain"/>
    <property type="match status" value="1"/>
</dbReference>
<name>A0A397T530_9GLOM</name>
<evidence type="ECO:0000256" key="1">
    <source>
        <dbReference type="SAM" id="MobiDB-lite"/>
    </source>
</evidence>
<dbReference type="OrthoDB" id="6247875at2759"/>
<evidence type="ECO:0000313" key="3">
    <source>
        <dbReference type="EMBL" id="RIA92429.1"/>
    </source>
</evidence>
<dbReference type="AlphaFoldDB" id="A0A397T530"/>
<dbReference type="EMBL" id="QKYT01000126">
    <property type="protein sequence ID" value="RIA92429.1"/>
    <property type="molecule type" value="Genomic_DNA"/>
</dbReference>
<evidence type="ECO:0000313" key="4">
    <source>
        <dbReference type="Proteomes" id="UP000265703"/>
    </source>
</evidence>
<feature type="region of interest" description="Disordered" evidence="1">
    <location>
        <begin position="55"/>
        <end position="79"/>
    </location>
</feature>
<comment type="caution">
    <text evidence="3">The sequence shown here is derived from an EMBL/GenBank/DDBJ whole genome shotgun (WGS) entry which is preliminary data.</text>
</comment>
<organism evidence="3 4">
    <name type="scientific">Glomus cerebriforme</name>
    <dbReference type="NCBI Taxonomy" id="658196"/>
    <lineage>
        <taxon>Eukaryota</taxon>
        <taxon>Fungi</taxon>
        <taxon>Fungi incertae sedis</taxon>
        <taxon>Mucoromycota</taxon>
        <taxon>Glomeromycotina</taxon>
        <taxon>Glomeromycetes</taxon>
        <taxon>Glomerales</taxon>
        <taxon>Glomeraceae</taxon>
        <taxon>Glomus</taxon>
    </lineage>
</organism>
<dbReference type="Pfam" id="PF00505">
    <property type="entry name" value="HMG_box"/>
    <property type="match status" value="1"/>
</dbReference>
<keyword evidence="4" id="KW-1185">Reference proteome</keyword>
<protein>
    <recommendedName>
        <fullName evidence="2">HMG box domain-containing protein</fullName>
    </recommendedName>
</protein>
<dbReference type="SUPFAM" id="SSF47095">
    <property type="entry name" value="HMG-box"/>
    <property type="match status" value="1"/>
</dbReference>
<gene>
    <name evidence="3" type="ORF">C1645_845728</name>
</gene>